<feature type="transmembrane region" description="Helical" evidence="5">
    <location>
        <begin position="136"/>
        <end position="153"/>
    </location>
</feature>
<feature type="transmembrane region" description="Helical" evidence="5">
    <location>
        <begin position="178"/>
        <end position="200"/>
    </location>
</feature>
<feature type="transmembrane region" description="Helical" evidence="5">
    <location>
        <begin position="293"/>
        <end position="324"/>
    </location>
</feature>
<feature type="transmembrane region" description="Helical" evidence="5">
    <location>
        <begin position="464"/>
        <end position="492"/>
    </location>
</feature>
<evidence type="ECO:0000256" key="5">
    <source>
        <dbReference type="SAM" id="Phobius"/>
    </source>
</evidence>
<gene>
    <name evidence="7" type="ORF">A3H75_02265</name>
</gene>
<keyword evidence="3 5" id="KW-1133">Transmembrane helix</keyword>
<feature type="transmembrane region" description="Helical" evidence="5">
    <location>
        <begin position="7"/>
        <end position="28"/>
    </location>
</feature>
<evidence type="ECO:0000256" key="2">
    <source>
        <dbReference type="ARBA" id="ARBA00022692"/>
    </source>
</evidence>
<feature type="domain" description="O-antigen ligase-related" evidence="6">
    <location>
        <begin position="295"/>
        <end position="444"/>
    </location>
</feature>
<evidence type="ECO:0000256" key="1">
    <source>
        <dbReference type="ARBA" id="ARBA00004141"/>
    </source>
</evidence>
<evidence type="ECO:0000259" key="6">
    <source>
        <dbReference type="Pfam" id="PF04932"/>
    </source>
</evidence>
<feature type="transmembrane region" description="Helical" evidence="5">
    <location>
        <begin position="331"/>
        <end position="353"/>
    </location>
</feature>
<evidence type="ECO:0000256" key="4">
    <source>
        <dbReference type="ARBA" id="ARBA00023136"/>
    </source>
</evidence>
<protein>
    <recommendedName>
        <fullName evidence="6">O-antigen ligase-related domain-containing protein</fullName>
    </recommendedName>
</protein>
<comment type="subcellular location">
    <subcellularLocation>
        <location evidence="1">Membrane</location>
        <topology evidence="1">Multi-pass membrane protein</topology>
    </subcellularLocation>
</comment>
<dbReference type="InterPro" id="IPR007016">
    <property type="entry name" value="O-antigen_ligase-rel_domated"/>
</dbReference>
<dbReference type="STRING" id="1802410.A3H75_02265"/>
<feature type="transmembrane region" description="Helical" evidence="5">
    <location>
        <begin position="76"/>
        <end position="95"/>
    </location>
</feature>
<evidence type="ECO:0000313" key="7">
    <source>
        <dbReference type="EMBL" id="OGL88480.1"/>
    </source>
</evidence>
<evidence type="ECO:0000256" key="3">
    <source>
        <dbReference type="ARBA" id="ARBA00022989"/>
    </source>
</evidence>
<name>A0A1F7VD47_9BACT</name>
<dbReference type="Pfam" id="PF04932">
    <property type="entry name" value="Wzy_C"/>
    <property type="match status" value="1"/>
</dbReference>
<feature type="transmembrane region" description="Helical" evidence="5">
    <location>
        <begin position="230"/>
        <end position="253"/>
    </location>
</feature>
<reference evidence="7 8" key="1">
    <citation type="journal article" date="2016" name="Nat. Commun.">
        <title>Thousands of microbial genomes shed light on interconnected biogeochemical processes in an aquifer system.</title>
        <authorList>
            <person name="Anantharaman K."/>
            <person name="Brown C.T."/>
            <person name="Hug L.A."/>
            <person name="Sharon I."/>
            <person name="Castelle C.J."/>
            <person name="Probst A.J."/>
            <person name="Thomas B.C."/>
            <person name="Singh A."/>
            <person name="Wilkins M.J."/>
            <person name="Karaoz U."/>
            <person name="Brodie E.L."/>
            <person name="Williams K.H."/>
            <person name="Hubbard S.S."/>
            <person name="Banfield J.F."/>
        </authorList>
    </citation>
    <scope>NUCLEOTIDE SEQUENCE [LARGE SCALE GENOMIC DNA]</scope>
</reference>
<organism evidence="7 8">
    <name type="scientific">Candidatus Uhrbacteria bacterium RIFCSPLOWO2_02_FULL_51_9</name>
    <dbReference type="NCBI Taxonomy" id="1802410"/>
    <lineage>
        <taxon>Bacteria</taxon>
        <taxon>Candidatus Uhriibacteriota</taxon>
    </lineage>
</organism>
<evidence type="ECO:0000313" key="8">
    <source>
        <dbReference type="Proteomes" id="UP000176678"/>
    </source>
</evidence>
<feature type="transmembrane region" description="Helical" evidence="5">
    <location>
        <begin position="34"/>
        <end position="64"/>
    </location>
</feature>
<dbReference type="GO" id="GO:0016020">
    <property type="term" value="C:membrane"/>
    <property type="evidence" value="ECO:0007669"/>
    <property type="project" value="UniProtKB-SubCell"/>
</dbReference>
<accession>A0A1F7VD47</accession>
<keyword evidence="4 5" id="KW-0472">Membrane</keyword>
<dbReference type="AlphaFoldDB" id="A0A1F7VD47"/>
<keyword evidence="2 5" id="KW-0812">Transmembrane</keyword>
<feature type="transmembrane region" description="Helical" evidence="5">
    <location>
        <begin position="431"/>
        <end position="452"/>
    </location>
</feature>
<feature type="transmembrane region" description="Helical" evidence="5">
    <location>
        <begin position="107"/>
        <end position="124"/>
    </location>
</feature>
<dbReference type="EMBL" id="MGES01000044">
    <property type="protein sequence ID" value="OGL88480.1"/>
    <property type="molecule type" value="Genomic_DNA"/>
</dbReference>
<comment type="caution">
    <text evidence="7">The sequence shown here is derived from an EMBL/GenBank/DDBJ whole genome shotgun (WGS) entry which is preliminary data.</text>
</comment>
<proteinExistence type="predicted"/>
<sequence>MSQVTRYTLLFTGAFIALHALSLLSFFVEPLRPTLFLILLGAAAAFAFWKPTYAAIPIILELLLDSSGHLFEWRGLSLRLLMLVVVLVAWLYHAIRARQLVTKLKTPFTALYLIILAIVALAAYNGYQNGHTVRLIIADAIPFLYLALWYPLWSLREASRASDEAISSGLLRYARNDIWALILASFLGAALLSLITLFLFSSGLQEIHEPFYTWWRDWVAGKATSTGFGFYRIVTPLHLFLTALVPYVCYTILWPRTADPSHVIARSEQSERRSNLIIRLLRFARGSARNDKLWFLAVILLVPVLNFSRIYFLAIIPATLVMALKLPWKKVALTLILIGTLSLAEYTIINLAASRGTSFGFEFITKQSRGIIDPESEASASARAAILPYLIEKIKNRPVFGEGLGASVTYYNMFLQKELTTPHLDWGYLELAVEFGLLMTLFFLGLFAWLFYRNFRNPLGASILVFLAITTLTTPALFHVYGISLILAVLLANRLIALDKVNHL</sequence>
<dbReference type="Proteomes" id="UP000176678">
    <property type="component" value="Unassembled WGS sequence"/>
</dbReference>